<evidence type="ECO:0000313" key="2">
    <source>
        <dbReference type="Proteomes" id="UP001595765"/>
    </source>
</evidence>
<organism evidence="1 2">
    <name type="scientific">Streptomyces polygonati</name>
    <dbReference type="NCBI Taxonomy" id="1617087"/>
    <lineage>
        <taxon>Bacteria</taxon>
        <taxon>Bacillati</taxon>
        <taxon>Actinomycetota</taxon>
        <taxon>Actinomycetes</taxon>
        <taxon>Kitasatosporales</taxon>
        <taxon>Streptomycetaceae</taxon>
        <taxon>Streptomyces</taxon>
    </lineage>
</organism>
<sequence>MIDADPWWAMLLSLPSATAVIVRAVFPQDSADRLAWWRDRRRHRGCGPSRRARAADQRQADLMEPRAVVESPGRDDGWHVRVGTEIIGVAYGPRDVLEALQRAGAVEDVDQVDLVTAD</sequence>
<reference evidence="2" key="1">
    <citation type="journal article" date="2019" name="Int. J. Syst. Evol. Microbiol.">
        <title>The Global Catalogue of Microorganisms (GCM) 10K type strain sequencing project: providing services to taxonomists for standard genome sequencing and annotation.</title>
        <authorList>
            <consortium name="The Broad Institute Genomics Platform"/>
            <consortium name="The Broad Institute Genome Sequencing Center for Infectious Disease"/>
            <person name="Wu L."/>
            <person name="Ma J."/>
        </authorList>
    </citation>
    <scope>NUCLEOTIDE SEQUENCE [LARGE SCALE GENOMIC DNA]</scope>
    <source>
        <strain evidence="2">CGMCC 4.7237</strain>
    </source>
</reference>
<gene>
    <name evidence="1" type="ORF">ACFO3J_20635</name>
</gene>
<dbReference type="EMBL" id="JBHSBB010000014">
    <property type="protein sequence ID" value="MFC4033868.1"/>
    <property type="molecule type" value="Genomic_DNA"/>
</dbReference>
<accession>A0ABV8HSC0</accession>
<dbReference type="RefSeq" id="WP_386431098.1">
    <property type="nucleotide sequence ID" value="NZ_JBHSBB010000014.1"/>
</dbReference>
<comment type="caution">
    <text evidence="1">The sequence shown here is derived from an EMBL/GenBank/DDBJ whole genome shotgun (WGS) entry which is preliminary data.</text>
</comment>
<proteinExistence type="predicted"/>
<protein>
    <submittedName>
        <fullName evidence="1">Uncharacterized protein</fullName>
    </submittedName>
</protein>
<name>A0ABV8HSC0_9ACTN</name>
<evidence type="ECO:0000313" key="1">
    <source>
        <dbReference type="EMBL" id="MFC4033868.1"/>
    </source>
</evidence>
<dbReference type="Proteomes" id="UP001595765">
    <property type="component" value="Unassembled WGS sequence"/>
</dbReference>
<keyword evidence="2" id="KW-1185">Reference proteome</keyword>